<sequence>MRSLVYARPNGGNKARWLPTAAEKEAQRRQKHLEEMRAVYREPAPLLVPVPHVDVGIYDKILDKKTYKTRAMASIMYVYDS</sequence>
<proteinExistence type="predicted"/>
<reference evidence="1 2" key="1">
    <citation type="journal article" date="2018" name="Nat. Ecol. Evol.">
        <title>Pezizomycetes genomes reveal the molecular basis of ectomycorrhizal truffle lifestyle.</title>
        <authorList>
            <person name="Murat C."/>
            <person name="Payen T."/>
            <person name="Noel B."/>
            <person name="Kuo A."/>
            <person name="Morin E."/>
            <person name="Chen J."/>
            <person name="Kohler A."/>
            <person name="Krizsan K."/>
            <person name="Balestrini R."/>
            <person name="Da Silva C."/>
            <person name="Montanini B."/>
            <person name="Hainaut M."/>
            <person name="Levati E."/>
            <person name="Barry K.W."/>
            <person name="Belfiori B."/>
            <person name="Cichocki N."/>
            <person name="Clum A."/>
            <person name="Dockter R.B."/>
            <person name="Fauchery L."/>
            <person name="Guy J."/>
            <person name="Iotti M."/>
            <person name="Le Tacon F."/>
            <person name="Lindquist E.A."/>
            <person name="Lipzen A."/>
            <person name="Malagnac F."/>
            <person name="Mello A."/>
            <person name="Molinier V."/>
            <person name="Miyauchi S."/>
            <person name="Poulain J."/>
            <person name="Riccioni C."/>
            <person name="Rubini A."/>
            <person name="Sitrit Y."/>
            <person name="Splivallo R."/>
            <person name="Traeger S."/>
            <person name="Wang M."/>
            <person name="Zifcakova L."/>
            <person name="Wipf D."/>
            <person name="Zambonelli A."/>
            <person name="Paolocci F."/>
            <person name="Nowrousian M."/>
            <person name="Ottonello S."/>
            <person name="Baldrian P."/>
            <person name="Spatafora J.W."/>
            <person name="Henrissat B."/>
            <person name="Nagy L.G."/>
            <person name="Aury J.M."/>
            <person name="Wincker P."/>
            <person name="Grigoriev I.V."/>
            <person name="Bonfante P."/>
            <person name="Martin F.M."/>
        </authorList>
    </citation>
    <scope>NUCLEOTIDE SEQUENCE [LARGE SCALE GENOMIC DNA]</scope>
    <source>
        <strain evidence="1 2">RN42</strain>
    </source>
</reference>
<gene>
    <name evidence="1" type="ORF">BJ508DRAFT_336689</name>
</gene>
<dbReference type="EMBL" id="ML120029">
    <property type="protein sequence ID" value="RPA70873.1"/>
    <property type="molecule type" value="Genomic_DNA"/>
</dbReference>
<name>A0A3N4H7P8_ASCIM</name>
<accession>A0A3N4H7P8</accession>
<evidence type="ECO:0000313" key="1">
    <source>
        <dbReference type="EMBL" id="RPA70873.1"/>
    </source>
</evidence>
<protein>
    <submittedName>
        <fullName evidence="1">Uncharacterized protein</fullName>
    </submittedName>
</protein>
<keyword evidence="2" id="KW-1185">Reference proteome</keyword>
<evidence type="ECO:0000313" key="2">
    <source>
        <dbReference type="Proteomes" id="UP000275078"/>
    </source>
</evidence>
<dbReference type="AlphaFoldDB" id="A0A3N4H7P8"/>
<dbReference type="Proteomes" id="UP000275078">
    <property type="component" value="Unassembled WGS sequence"/>
</dbReference>
<organism evidence="1 2">
    <name type="scientific">Ascobolus immersus RN42</name>
    <dbReference type="NCBI Taxonomy" id="1160509"/>
    <lineage>
        <taxon>Eukaryota</taxon>
        <taxon>Fungi</taxon>
        <taxon>Dikarya</taxon>
        <taxon>Ascomycota</taxon>
        <taxon>Pezizomycotina</taxon>
        <taxon>Pezizomycetes</taxon>
        <taxon>Pezizales</taxon>
        <taxon>Ascobolaceae</taxon>
        <taxon>Ascobolus</taxon>
    </lineage>
</organism>